<dbReference type="GO" id="GO:0005737">
    <property type="term" value="C:cytoplasm"/>
    <property type="evidence" value="ECO:0007669"/>
    <property type="project" value="TreeGrafter"/>
</dbReference>
<dbReference type="OrthoDB" id="442460at2759"/>
<protein>
    <recommendedName>
        <fullName evidence="7">Ubiquitin-like protease family profile domain-containing protein</fullName>
    </recommendedName>
</protein>
<gene>
    <name evidence="8" type="ORF">EMPS_08973</name>
</gene>
<dbReference type="Pfam" id="PF02902">
    <property type="entry name" value="Peptidase_C48"/>
    <property type="match status" value="1"/>
</dbReference>
<organism evidence="8 9">
    <name type="scientific">Entomortierella parvispora</name>
    <dbReference type="NCBI Taxonomy" id="205924"/>
    <lineage>
        <taxon>Eukaryota</taxon>
        <taxon>Fungi</taxon>
        <taxon>Fungi incertae sedis</taxon>
        <taxon>Mucoromycota</taxon>
        <taxon>Mortierellomycotina</taxon>
        <taxon>Mortierellomycetes</taxon>
        <taxon>Mortierellales</taxon>
        <taxon>Mortierellaceae</taxon>
        <taxon>Entomortierella</taxon>
    </lineage>
</organism>
<dbReference type="GO" id="GO:0070139">
    <property type="term" value="F:SUMO-specific endopeptidase activity"/>
    <property type="evidence" value="ECO:0007669"/>
    <property type="project" value="TreeGrafter"/>
</dbReference>
<feature type="region of interest" description="Disordered" evidence="6">
    <location>
        <begin position="525"/>
        <end position="630"/>
    </location>
</feature>
<feature type="compositionally biased region" description="Polar residues" evidence="6">
    <location>
        <begin position="580"/>
        <end position="591"/>
    </location>
</feature>
<sequence>MDIDDEPEEDSVELVAEPPIHRFLHCSKAMLPSPFAKKQGKGVPIDVPTAERRQSSYHPSYTSALVTGARDNNGGVYGKKSNAPLRKMSPTKGNHGDFAIVGKAPGYEDSGKREGKKLPISDTARTDDNEKRVDQPLAKRKKLDLVNSTSASAPVGSMVSQLKKHNASSTLALQKERIGDSTAAKTAKPSSTNISVASSNISKTQQPRLGGIRKPGITSPLTEKAKQLGSGVFTQIKLESVWIADVKQYSFPDMWMQFAPGKIVINIDGNPTTILHKDIRVAKCFPYLGEYKISLSTKSKLHRSSILAERYDPAGELDTLNLTVLSSSRIKVKEWMRKLAMEETRLVAQPVSPLDKSDKIILAEKSPSVAAPTSSPPSPTSTSAATSPSPLARRFKSDEMLFTYPFKVIGRSKQIAVQSEDLSRLDDGEFLNDTIIEFGHKYIHTNLEKSNPEVAHQTYIFNTFFYQRLVSKPWTGKYCSYDAVKSWTNRVDIFSKKYLIIPIHENLHWYLAIITNPGLLLEQRPAAESTESSPGGDPELSPLVGSKLNPATQPNGDKDIGADPENGDVLNGDDARSENSNHASPSGSSLLDNPKVLNESGKNKNEDKPPSNGTLDERLQSKRKLRSASAIPLDPDERPYIIVLDSIDGYHSGVFKTLRSYLQQELLTRKMVDKNIGSAEIGGKYASKCPKQQNHCDCGLYVLHYSEVFLQRPGLLLDGILNKFDGDSMWNSSDLPKKREHYRKIVLDIADQYREQLHPTDQQKP</sequence>
<evidence type="ECO:0000256" key="4">
    <source>
        <dbReference type="ARBA" id="ARBA00022786"/>
    </source>
</evidence>
<dbReference type="GO" id="GO:0016926">
    <property type="term" value="P:protein desumoylation"/>
    <property type="evidence" value="ECO:0007669"/>
    <property type="project" value="TreeGrafter"/>
</dbReference>
<accession>A0A9P3LZU1</accession>
<evidence type="ECO:0000313" key="9">
    <source>
        <dbReference type="Proteomes" id="UP000827284"/>
    </source>
</evidence>
<keyword evidence="5" id="KW-0378">Hydrolase</keyword>
<name>A0A9P3LZU1_9FUNG</name>
<dbReference type="GO" id="GO:0006508">
    <property type="term" value="P:proteolysis"/>
    <property type="evidence" value="ECO:0007669"/>
    <property type="project" value="UniProtKB-KW"/>
</dbReference>
<dbReference type="InterPro" id="IPR003653">
    <property type="entry name" value="Peptidase_C48_C"/>
</dbReference>
<proteinExistence type="inferred from homology"/>
<feature type="compositionally biased region" description="Basic and acidic residues" evidence="6">
    <location>
        <begin position="109"/>
        <end position="134"/>
    </location>
</feature>
<feature type="compositionally biased region" description="Low complexity" evidence="6">
    <location>
        <begin position="380"/>
        <end position="390"/>
    </location>
</feature>
<reference evidence="8" key="2">
    <citation type="journal article" date="2022" name="Microbiol. Resour. Announc.">
        <title>Whole-Genome Sequence of Entomortierella parvispora E1425, a Mucoromycotan Fungus Associated with Burkholderiaceae-Related Endosymbiotic Bacteria.</title>
        <authorList>
            <person name="Herlambang A."/>
            <person name="Guo Y."/>
            <person name="Takashima Y."/>
            <person name="Narisawa K."/>
            <person name="Ohta H."/>
            <person name="Nishizawa T."/>
        </authorList>
    </citation>
    <scope>NUCLEOTIDE SEQUENCE</scope>
    <source>
        <strain evidence="8">E1425</strain>
    </source>
</reference>
<evidence type="ECO:0000256" key="5">
    <source>
        <dbReference type="ARBA" id="ARBA00022801"/>
    </source>
</evidence>
<dbReference type="Proteomes" id="UP000827284">
    <property type="component" value="Unassembled WGS sequence"/>
</dbReference>
<dbReference type="InterPro" id="IPR051947">
    <property type="entry name" value="Sentrin-specific_protease"/>
</dbReference>
<comment type="similarity">
    <text evidence="1">Belongs to the peptidase C48 family.</text>
</comment>
<dbReference type="PROSITE" id="PS50600">
    <property type="entry name" value="ULP_PROTEASE"/>
    <property type="match status" value="1"/>
</dbReference>
<feature type="region of interest" description="Disordered" evidence="6">
    <location>
        <begin position="81"/>
        <end position="135"/>
    </location>
</feature>
<comment type="caution">
    <text evidence="8">The sequence shown here is derived from an EMBL/GenBank/DDBJ whole genome shotgun (WGS) entry which is preliminary data.</text>
</comment>
<feature type="region of interest" description="Disordered" evidence="6">
    <location>
        <begin position="180"/>
        <end position="218"/>
    </location>
</feature>
<keyword evidence="3" id="KW-0645">Protease</keyword>
<evidence type="ECO:0000256" key="3">
    <source>
        <dbReference type="ARBA" id="ARBA00022670"/>
    </source>
</evidence>
<keyword evidence="4" id="KW-0833">Ubl conjugation pathway</keyword>
<dbReference type="PANTHER" id="PTHR46896:SF3">
    <property type="entry name" value="FI06413P-RELATED"/>
    <property type="match status" value="1"/>
</dbReference>
<feature type="region of interest" description="Disordered" evidence="6">
    <location>
        <begin position="365"/>
        <end position="390"/>
    </location>
</feature>
<evidence type="ECO:0000313" key="8">
    <source>
        <dbReference type="EMBL" id="GJJ76614.1"/>
    </source>
</evidence>
<keyword evidence="2" id="KW-0597">Phosphoprotein</keyword>
<dbReference type="AlphaFoldDB" id="A0A9P3LZU1"/>
<evidence type="ECO:0000256" key="6">
    <source>
        <dbReference type="SAM" id="MobiDB-lite"/>
    </source>
</evidence>
<evidence type="ECO:0000256" key="1">
    <source>
        <dbReference type="ARBA" id="ARBA00005234"/>
    </source>
</evidence>
<dbReference type="Gene3D" id="3.40.395.10">
    <property type="entry name" value="Adenoviral Proteinase, Chain A"/>
    <property type="match status" value="1"/>
</dbReference>
<feature type="domain" description="Ubiquitin-like protease family profile" evidence="7">
    <location>
        <begin position="415"/>
        <end position="709"/>
    </location>
</feature>
<evidence type="ECO:0000256" key="2">
    <source>
        <dbReference type="ARBA" id="ARBA00022553"/>
    </source>
</evidence>
<dbReference type="PANTHER" id="PTHR46896">
    <property type="entry name" value="SENTRIN-SPECIFIC PROTEASE"/>
    <property type="match status" value="1"/>
</dbReference>
<reference evidence="8" key="1">
    <citation type="submission" date="2021-11" db="EMBL/GenBank/DDBJ databases">
        <authorList>
            <person name="Herlambang A."/>
            <person name="Guo Y."/>
            <person name="Takashima Y."/>
            <person name="Nishizawa T."/>
        </authorList>
    </citation>
    <scope>NUCLEOTIDE SEQUENCE</scope>
    <source>
        <strain evidence="8">E1425</strain>
    </source>
</reference>
<evidence type="ECO:0000259" key="7">
    <source>
        <dbReference type="PROSITE" id="PS50600"/>
    </source>
</evidence>
<keyword evidence="9" id="KW-1185">Reference proteome</keyword>
<dbReference type="GO" id="GO:0005634">
    <property type="term" value="C:nucleus"/>
    <property type="evidence" value="ECO:0007669"/>
    <property type="project" value="TreeGrafter"/>
</dbReference>
<feature type="compositionally biased region" description="Polar residues" evidence="6">
    <location>
        <begin position="188"/>
        <end position="207"/>
    </location>
</feature>
<feature type="compositionally biased region" description="Basic and acidic residues" evidence="6">
    <location>
        <begin position="601"/>
        <end position="620"/>
    </location>
</feature>
<dbReference type="EMBL" id="BQFW01000012">
    <property type="protein sequence ID" value="GJJ76614.1"/>
    <property type="molecule type" value="Genomic_DNA"/>
</dbReference>
<dbReference type="InterPro" id="IPR038765">
    <property type="entry name" value="Papain-like_cys_pep_sf"/>
</dbReference>
<dbReference type="SUPFAM" id="SSF54001">
    <property type="entry name" value="Cysteine proteinases"/>
    <property type="match status" value="1"/>
</dbReference>